<dbReference type="NCBIfam" id="TIGR01617">
    <property type="entry name" value="arsC_related"/>
    <property type="match status" value="1"/>
</dbReference>
<dbReference type="RefSeq" id="WP_070457358.1">
    <property type="nucleotide sequence ID" value="NZ_CP136964.1"/>
</dbReference>
<dbReference type="KEGG" id="nmy:CJ229_008090"/>
<dbReference type="InterPro" id="IPR006660">
    <property type="entry name" value="Arsenate_reductase-like"/>
</dbReference>
<dbReference type="PANTHER" id="PTHR30041:SF8">
    <property type="entry name" value="PROTEIN YFFB"/>
    <property type="match status" value="1"/>
</dbReference>
<dbReference type="InterPro" id="IPR006504">
    <property type="entry name" value="Tscrpt_reg_Spx/MgsR"/>
</dbReference>
<dbReference type="AlphaFoldDB" id="A0AAF0YI18"/>
<organism evidence="2 3">
    <name type="scientific">Nosocomiicoccus massiliensis</name>
    <dbReference type="NCBI Taxonomy" id="1232430"/>
    <lineage>
        <taxon>Bacteria</taxon>
        <taxon>Bacillati</taxon>
        <taxon>Bacillota</taxon>
        <taxon>Bacilli</taxon>
        <taxon>Bacillales</taxon>
        <taxon>Staphylococcaceae</taxon>
        <taxon>Nosocomiicoccus</taxon>
    </lineage>
</organism>
<dbReference type="Gene3D" id="3.40.30.10">
    <property type="entry name" value="Glutaredoxin"/>
    <property type="match status" value="1"/>
</dbReference>
<dbReference type="Pfam" id="PF03960">
    <property type="entry name" value="ArsC"/>
    <property type="match status" value="1"/>
</dbReference>
<dbReference type="PROSITE" id="PS51353">
    <property type="entry name" value="ARSC"/>
    <property type="match status" value="1"/>
</dbReference>
<accession>A0AAF0YI18</accession>
<dbReference type="PANTHER" id="PTHR30041">
    <property type="entry name" value="ARSENATE REDUCTASE"/>
    <property type="match status" value="1"/>
</dbReference>
<dbReference type="EMBL" id="CP136964">
    <property type="protein sequence ID" value="WOS96033.1"/>
    <property type="molecule type" value="Genomic_DNA"/>
</dbReference>
<reference evidence="3" key="1">
    <citation type="submission" date="2017-09" db="EMBL/GenBank/DDBJ databases">
        <title>Bacterial strain isolated from the female urinary microbiota.</title>
        <authorList>
            <person name="Thomas-White K."/>
            <person name="Kumar N."/>
            <person name="Forster S."/>
            <person name="Putonti C."/>
            <person name="Lawley T."/>
            <person name="Wolfe A.J."/>
        </authorList>
    </citation>
    <scope>NUCLEOTIDE SEQUENCE [LARGE SCALE GENOMIC DNA]</scope>
    <source>
        <strain evidence="3">UMB0959</strain>
    </source>
</reference>
<proteinExistence type="inferred from homology"/>
<reference evidence="2 3" key="2">
    <citation type="submission" date="2023-10" db="EMBL/GenBank/DDBJ databases">
        <authorList>
            <person name="Choi B."/>
        </authorList>
    </citation>
    <scope>NUCLEOTIDE SEQUENCE [LARGE SCALE GENOMIC DNA]</scope>
    <source>
        <strain evidence="2 3">UMB0959</strain>
    </source>
</reference>
<protein>
    <submittedName>
        <fullName evidence="2">Spx/MgsR family RNA polymerase-binding regulatory protein</fullName>
    </submittedName>
</protein>
<gene>
    <name evidence="2" type="ORF">CJ229_008090</name>
</gene>
<dbReference type="Proteomes" id="UP000243626">
    <property type="component" value="Chromosome"/>
</dbReference>
<keyword evidence="3" id="KW-1185">Reference proteome</keyword>
<name>A0AAF0YI18_9STAP</name>
<evidence type="ECO:0000313" key="2">
    <source>
        <dbReference type="EMBL" id="WOS96033.1"/>
    </source>
</evidence>
<dbReference type="InterPro" id="IPR036249">
    <property type="entry name" value="Thioredoxin-like_sf"/>
</dbReference>
<evidence type="ECO:0000256" key="1">
    <source>
        <dbReference type="PROSITE-ProRule" id="PRU01282"/>
    </source>
</evidence>
<comment type="similarity">
    <text evidence="1">Belongs to the ArsC family.</text>
</comment>
<dbReference type="SUPFAM" id="SSF52833">
    <property type="entry name" value="Thioredoxin-like"/>
    <property type="match status" value="1"/>
</dbReference>
<sequence>MNKYYEYKKCSTCRKGKKYIEDKGINLEVIDMVEEPPSEYELKDIVSKADNYEIDDFFNTRGKVFKDLGLKEKLDTMSFDEKIELLSSDGMLIKRPMLVTESAVVLGFKEEQYDAVLND</sequence>
<evidence type="ECO:0000313" key="3">
    <source>
        <dbReference type="Proteomes" id="UP000243626"/>
    </source>
</evidence>